<dbReference type="SMART" id="SM00323">
    <property type="entry name" value="RasGAP"/>
    <property type="match status" value="1"/>
</dbReference>
<dbReference type="Gene3D" id="1.10.418.10">
    <property type="entry name" value="Calponin-like domain"/>
    <property type="match status" value="1"/>
</dbReference>
<dbReference type="GO" id="GO:1903479">
    <property type="term" value="P:mitotic actomyosin contractile ring assembly actin filament organization"/>
    <property type="evidence" value="ECO:0007669"/>
    <property type="project" value="TreeGrafter"/>
</dbReference>
<keyword evidence="6" id="KW-1185">Reference proteome</keyword>
<reference evidence="5 6" key="1">
    <citation type="journal article" date="2018" name="Evol. Lett.">
        <title>Horizontal gene cluster transfer increased hallucinogenic mushroom diversity.</title>
        <authorList>
            <person name="Reynolds H.T."/>
            <person name="Vijayakumar V."/>
            <person name="Gluck-Thaler E."/>
            <person name="Korotkin H.B."/>
            <person name="Matheny P.B."/>
            <person name="Slot J.C."/>
        </authorList>
    </citation>
    <scope>NUCLEOTIDE SEQUENCE [LARGE SCALE GENOMIC DNA]</scope>
    <source>
        <strain evidence="5 6">2629</strain>
    </source>
</reference>
<dbReference type="PROSITE" id="PS50021">
    <property type="entry name" value="CH"/>
    <property type="match status" value="1"/>
</dbReference>
<feature type="compositionally biased region" description="Low complexity" evidence="2">
    <location>
        <begin position="168"/>
        <end position="182"/>
    </location>
</feature>
<organism evidence="5 6">
    <name type="scientific">Panaeolus cyanescens</name>
    <dbReference type="NCBI Taxonomy" id="181874"/>
    <lineage>
        <taxon>Eukaryota</taxon>
        <taxon>Fungi</taxon>
        <taxon>Dikarya</taxon>
        <taxon>Basidiomycota</taxon>
        <taxon>Agaricomycotina</taxon>
        <taxon>Agaricomycetes</taxon>
        <taxon>Agaricomycetidae</taxon>
        <taxon>Agaricales</taxon>
        <taxon>Agaricineae</taxon>
        <taxon>Galeropsidaceae</taxon>
        <taxon>Panaeolus</taxon>
    </lineage>
</organism>
<dbReference type="STRING" id="181874.A0A409VUE2"/>
<feature type="region of interest" description="Disordered" evidence="2">
    <location>
        <begin position="1"/>
        <end position="56"/>
    </location>
</feature>
<feature type="compositionally biased region" description="Polar residues" evidence="2">
    <location>
        <begin position="366"/>
        <end position="375"/>
    </location>
</feature>
<dbReference type="InterPro" id="IPR000048">
    <property type="entry name" value="IQ_motif_EF-hand-BS"/>
</dbReference>
<feature type="coiled-coil region" evidence="1">
    <location>
        <begin position="1178"/>
        <end position="1205"/>
    </location>
</feature>
<dbReference type="SUPFAM" id="SSF143885">
    <property type="entry name" value="RGC domain-like"/>
    <property type="match status" value="1"/>
</dbReference>
<dbReference type="Gene3D" id="1.10.506.10">
    <property type="entry name" value="GTPase Activation - p120gap, domain 1"/>
    <property type="match status" value="1"/>
</dbReference>
<dbReference type="EMBL" id="NHTK01005972">
    <property type="protein sequence ID" value="PPQ69874.1"/>
    <property type="molecule type" value="Genomic_DNA"/>
</dbReference>
<feature type="compositionally biased region" description="Polar residues" evidence="2">
    <location>
        <begin position="521"/>
        <end position="534"/>
    </location>
</feature>
<dbReference type="PANTHER" id="PTHR14149">
    <property type="entry name" value="RAS GTPASE-ACTIVATING PROTEIN WITH IQ MOTIF"/>
    <property type="match status" value="1"/>
</dbReference>
<evidence type="ECO:0000259" key="3">
    <source>
        <dbReference type="PROSITE" id="PS50018"/>
    </source>
</evidence>
<keyword evidence="1" id="KW-0175">Coiled coil</keyword>
<evidence type="ECO:0000256" key="2">
    <source>
        <dbReference type="SAM" id="MobiDB-lite"/>
    </source>
</evidence>
<protein>
    <recommendedName>
        <fullName evidence="7">Ras-GAP domain-containing protein</fullName>
    </recommendedName>
</protein>
<dbReference type="GO" id="GO:0005516">
    <property type="term" value="F:calmodulin binding"/>
    <property type="evidence" value="ECO:0007669"/>
    <property type="project" value="TreeGrafter"/>
</dbReference>
<dbReference type="SUPFAM" id="SSF47576">
    <property type="entry name" value="Calponin-homology domain, CH-domain"/>
    <property type="match status" value="1"/>
</dbReference>
<dbReference type="OrthoDB" id="775356at2759"/>
<evidence type="ECO:0000313" key="5">
    <source>
        <dbReference type="EMBL" id="PPQ69874.1"/>
    </source>
</evidence>
<dbReference type="Pfam" id="PF00307">
    <property type="entry name" value="CH"/>
    <property type="match status" value="1"/>
</dbReference>
<dbReference type="SUPFAM" id="SSF48350">
    <property type="entry name" value="GTPase activation domain, GAP"/>
    <property type="match status" value="1"/>
</dbReference>
<feature type="compositionally biased region" description="Polar residues" evidence="2">
    <location>
        <begin position="384"/>
        <end position="393"/>
    </location>
</feature>
<dbReference type="Proteomes" id="UP000284842">
    <property type="component" value="Unassembled WGS sequence"/>
</dbReference>
<dbReference type="InterPro" id="IPR000593">
    <property type="entry name" value="RasGAP_C"/>
</dbReference>
<feature type="domain" description="Calponin-homology (CH)" evidence="4">
    <location>
        <begin position="580"/>
        <end position="688"/>
    </location>
</feature>
<dbReference type="Gene3D" id="1.20.5.190">
    <property type="match status" value="1"/>
</dbReference>
<feature type="region of interest" description="Disordered" evidence="2">
    <location>
        <begin position="346"/>
        <end position="427"/>
    </location>
</feature>
<dbReference type="SMART" id="SM00015">
    <property type="entry name" value="IQ"/>
    <property type="match status" value="12"/>
</dbReference>
<name>A0A409VUE2_9AGAR</name>
<dbReference type="InterPro" id="IPR036872">
    <property type="entry name" value="CH_dom_sf"/>
</dbReference>
<sequence>MDYRPNSSSAAQSTSTSAMASSSALNNTSSNSNNITTTSPNSTSPRTGAGTGAAAGKTAPFAYQTRLLERTSSVRSGASLSRNSSQSSGINILINQNTGSSGSSLVHGHAPRKWGHRVTNSLDTVRGRFDDRVGGAGGGTRPPPLVGSVDDAHLNNRSSPLGAGDYRSLSPNSSGNSSSQQSDELATPGTPGSLDHGLAQDAYTTPKYLKRRTMPAPIIASPLSPNTTGVSVETDSPTSTIPNRIHIPTYETSSRSNLVGSGSSSVSSLNLTSSSSKLDLGLGSSISSNLSNPAPAPKSDQPEWARELQRGRARSGTLPVGDSPFKSRQPLSSSTFSVHANEIKGLGGSGGLGGGLGSGERAATMETPTKRSSSLVAKRASLDASRNGSTDNFKSLGAYGVRSESPTKEPSGGSAKPASSTMFPAPYRSSYMSNKKMAGHADTLAAGGRRRLGNHLPRIASGDAEPPEQLQTPTRPPLSPPPSTPPVHSKFDDHTISVTTPTPGHRRSVRSVDFGGDLAQLSPTLSPGHGQSSAGVAGLPGRLQLKAPNELPVPTPMSRYYGGGSWADKQRHLLQAYEYLCHVGEAQQWIEGCLGEELEFGVVELEEGLRNGVVLAKLVRSFWGEAVVRKIYDLPGKDWRHSENINYFFRFVREVGLPEGFIFELTDLYDKKNLPKVIYCIHALSHLLARRGMAQRIGNLLGQLEFSDDQLMRTQQGLKDAGVSMPNFGNVGRELAKEINEPEVEVETEEERQNRLLMENMDSIIALQAFLRGVLYRKRYKALLSRLRLADRHIVKVQAQARGVLLRRQLADRSKSLTPLLPWVIALQALARGVLLRKAWRRRIAQLRREQASIINLQAQARGVLQRRQFLRLKAALRKIIPSAKLLQASARGHLQRKSRKELVKTFHTPQIAFSVVNFQAHARAFLIRRQWNAYQNSIKRRESIFVKLQAQARGVLVRRRLRSQMVKLGNETSVIIRFQAAARSYLARKRLLRLIKNLRQAIPNIVQFQTMARAKLVRRRHEEINKALSKATVIKSVNVLQAFARAAIIRKQHRQLEKQLDVTMPDVLGLQAAARGALLRREYFAWRDHLHRSVDVAVFLQAFLRGAMQRRIFRKKMEHYRANLAKVVKIQALVRAKDTREQYRQLTLGKNVTVGTIKNFVHLLDDSEADFQEEIKVERLRKKVVESIRENQALETEVTDLDRRIALVVQNLKSCEDVIKSRGRRADAADMRAAHVSLLAAHGDPFSGPNTLDHQARHKLELYQQLFYILQTRGEYLTRLFARLSMDDVPESSRQFVERVVLNLFGYGQDRREDFLLLKLFQFAVREEIMHAPDVDAVISMKPMYMEIALHYVRPRQITYIRETLGPIMSELIHLTDLDLECDATVIHRTRIELEEIRSGKQSMTPKDLPFREAIVDLDTRPIYIRNLQILQHWTEAFIKAMVGSTQRMPYNMRYLARETLNSLQERFPGLPDEVYGTCIGRLVFHKYIKPALTEPETFDFVPKTTSLTTGKKNLSQISKVLTQITSGFEFDEDKPSLVPLNAFVQVAIQQMSAWFLEIARVPEAEVQYHAHEFLDATVQPKPIYISPNEIYTIHGLILQYRAVLIIGADDPLKVVISELGSVPPLSPELKEARDIAITLELTNRFALVQDPQAEEKTLWVQAKRGVLAILRVQPATNLWDSLMQSVGPEDEALWAEVLETEIANEMRGSRRQPSAAANDSAYRLEDIRSLTFSDVKISAISNLIQLERLGLVTREDSFQGVLDAIAGDVRSKHRKRLERQREMERMNEALQQLAQRKKLFEERIESYHNYVEAAMNTMQKGKGKRRFVLPFTKQYFHMRDLQRAGEAPQFGSFLYSAKELYDRGILLSIDQYSPRLFDKLQITMSSNVPGVFHIVLESQMMGISSKIASEDIGMEDLLQAKYEKKASIPILKGKAQVNLEEFLFQINKKFYA</sequence>
<feature type="compositionally biased region" description="Basic and acidic residues" evidence="2">
    <location>
        <begin position="300"/>
        <end position="310"/>
    </location>
</feature>
<dbReference type="GO" id="GO:0005096">
    <property type="term" value="F:GTPase activator activity"/>
    <property type="evidence" value="ECO:0007669"/>
    <property type="project" value="TreeGrafter"/>
</dbReference>
<dbReference type="GO" id="GO:0110085">
    <property type="term" value="C:mitotic actomyosin contractile ring"/>
    <property type="evidence" value="ECO:0007669"/>
    <property type="project" value="TreeGrafter"/>
</dbReference>
<feature type="region of interest" description="Disordered" evidence="2">
    <location>
        <begin position="454"/>
        <end position="538"/>
    </location>
</feature>
<feature type="region of interest" description="Disordered" evidence="2">
    <location>
        <begin position="216"/>
        <end position="274"/>
    </location>
</feature>
<evidence type="ECO:0000256" key="1">
    <source>
        <dbReference type="SAM" id="Coils"/>
    </source>
</evidence>
<dbReference type="CDD" id="cd21206">
    <property type="entry name" value="CH_IQGAP"/>
    <property type="match status" value="1"/>
</dbReference>
<feature type="compositionally biased region" description="Polar residues" evidence="2">
    <location>
        <begin position="223"/>
        <end position="242"/>
    </location>
</feature>
<proteinExistence type="predicted"/>
<dbReference type="InterPro" id="IPR008936">
    <property type="entry name" value="Rho_GTPase_activation_prot"/>
</dbReference>
<dbReference type="InterPro" id="IPR001715">
    <property type="entry name" value="CH_dom"/>
</dbReference>
<dbReference type="Pfam" id="PF00616">
    <property type="entry name" value="RasGAP"/>
    <property type="match status" value="1"/>
</dbReference>
<dbReference type="InterPro" id="IPR001936">
    <property type="entry name" value="RasGAP_dom"/>
</dbReference>
<comment type="caution">
    <text evidence="5">The sequence shown here is derived from an EMBL/GenBank/DDBJ whole genome shotgun (WGS) entry which is preliminary data.</text>
</comment>
<dbReference type="FunCoup" id="A0A409VUE2">
    <property type="interactions" value="149"/>
</dbReference>
<evidence type="ECO:0008006" key="7">
    <source>
        <dbReference type="Google" id="ProtNLM"/>
    </source>
</evidence>
<dbReference type="GO" id="GO:0051015">
    <property type="term" value="F:actin filament binding"/>
    <property type="evidence" value="ECO:0007669"/>
    <property type="project" value="TreeGrafter"/>
</dbReference>
<dbReference type="SMART" id="SM00033">
    <property type="entry name" value="CH"/>
    <property type="match status" value="1"/>
</dbReference>
<dbReference type="PROSITE" id="PS50096">
    <property type="entry name" value="IQ"/>
    <property type="match status" value="9"/>
</dbReference>
<evidence type="ECO:0000313" key="6">
    <source>
        <dbReference type="Proteomes" id="UP000284842"/>
    </source>
</evidence>
<feature type="coiled-coil region" evidence="1">
    <location>
        <begin position="1778"/>
        <end position="1805"/>
    </location>
</feature>
<feature type="domain" description="Ras-GAP" evidence="3">
    <location>
        <begin position="1313"/>
        <end position="1528"/>
    </location>
</feature>
<feature type="region of interest" description="Disordered" evidence="2">
    <location>
        <begin position="286"/>
        <end position="334"/>
    </location>
</feature>
<feature type="compositionally biased region" description="Pro residues" evidence="2">
    <location>
        <begin position="474"/>
        <end position="485"/>
    </location>
</feature>
<dbReference type="Pfam" id="PF03836">
    <property type="entry name" value="RasGAP_C"/>
    <property type="match status" value="1"/>
</dbReference>
<dbReference type="PANTHER" id="PTHR14149:SF14">
    <property type="entry name" value="CALPONIN-HOMOLOGY (CH) DOMAIN-CONTAINING PROTEIN"/>
    <property type="match status" value="1"/>
</dbReference>
<dbReference type="InParanoid" id="A0A409VUE2"/>
<feature type="region of interest" description="Disordered" evidence="2">
    <location>
        <begin position="92"/>
        <end position="199"/>
    </location>
</feature>
<feature type="compositionally biased region" description="Polar residues" evidence="2">
    <location>
        <begin position="92"/>
        <end position="104"/>
    </location>
</feature>
<gene>
    <name evidence="5" type="ORF">CVT24_003209</name>
</gene>
<accession>A0A409VUE2</accession>
<feature type="compositionally biased region" description="Low complexity" evidence="2">
    <location>
        <begin position="252"/>
        <end position="274"/>
    </location>
</feature>
<dbReference type="Pfam" id="PF00612">
    <property type="entry name" value="IQ"/>
    <property type="match status" value="4"/>
</dbReference>
<evidence type="ECO:0000259" key="4">
    <source>
        <dbReference type="PROSITE" id="PS50021"/>
    </source>
</evidence>
<dbReference type="PROSITE" id="PS50018">
    <property type="entry name" value="RAS_GTPASE_ACTIV_2"/>
    <property type="match status" value="1"/>
</dbReference>
<feature type="compositionally biased region" description="Gly residues" evidence="2">
    <location>
        <begin position="346"/>
        <end position="358"/>
    </location>
</feature>